<evidence type="ECO:0000313" key="5">
    <source>
        <dbReference type="EMBL" id="SHH84360.1"/>
    </source>
</evidence>
<evidence type="ECO:0000256" key="3">
    <source>
        <dbReference type="ARBA" id="ARBA00023163"/>
    </source>
</evidence>
<dbReference type="PANTHER" id="PTHR43537:SF5">
    <property type="entry name" value="UXU OPERON TRANSCRIPTIONAL REGULATOR"/>
    <property type="match status" value="1"/>
</dbReference>
<dbReference type="SUPFAM" id="SSF48008">
    <property type="entry name" value="GntR ligand-binding domain-like"/>
    <property type="match status" value="1"/>
</dbReference>
<dbReference type="OrthoDB" id="389878at2"/>
<evidence type="ECO:0000259" key="4">
    <source>
        <dbReference type="PROSITE" id="PS50949"/>
    </source>
</evidence>
<dbReference type="InterPro" id="IPR000524">
    <property type="entry name" value="Tscrpt_reg_HTH_GntR"/>
</dbReference>
<dbReference type="Pfam" id="PF07729">
    <property type="entry name" value="FCD"/>
    <property type="match status" value="1"/>
</dbReference>
<dbReference type="InterPro" id="IPR008920">
    <property type="entry name" value="TF_FadR/GntR_C"/>
</dbReference>
<name>A0A1M5WA79_9CLOT</name>
<keyword evidence="1" id="KW-0805">Transcription regulation</keyword>
<keyword evidence="6" id="KW-1185">Reference proteome</keyword>
<protein>
    <submittedName>
        <fullName evidence="5">DNA-binding transcriptional regulator, GntR family</fullName>
    </submittedName>
</protein>
<feature type="domain" description="HTH gntR-type" evidence="4">
    <location>
        <begin position="6"/>
        <end position="73"/>
    </location>
</feature>
<evidence type="ECO:0000256" key="1">
    <source>
        <dbReference type="ARBA" id="ARBA00023015"/>
    </source>
</evidence>
<dbReference type="Gene3D" id="1.20.120.530">
    <property type="entry name" value="GntR ligand-binding domain-like"/>
    <property type="match status" value="1"/>
</dbReference>
<dbReference type="InterPro" id="IPR036390">
    <property type="entry name" value="WH_DNA-bd_sf"/>
</dbReference>
<proteinExistence type="predicted"/>
<dbReference type="PANTHER" id="PTHR43537">
    <property type="entry name" value="TRANSCRIPTIONAL REGULATOR, GNTR FAMILY"/>
    <property type="match status" value="1"/>
</dbReference>
<dbReference type="SUPFAM" id="SSF46785">
    <property type="entry name" value="Winged helix' DNA-binding domain"/>
    <property type="match status" value="1"/>
</dbReference>
<dbReference type="InterPro" id="IPR036388">
    <property type="entry name" value="WH-like_DNA-bd_sf"/>
</dbReference>
<dbReference type="Gene3D" id="1.10.10.10">
    <property type="entry name" value="Winged helix-like DNA-binding domain superfamily/Winged helix DNA-binding domain"/>
    <property type="match status" value="1"/>
</dbReference>
<organism evidence="5 6">
    <name type="scientific">Clostridium grantii DSM 8605</name>
    <dbReference type="NCBI Taxonomy" id="1121316"/>
    <lineage>
        <taxon>Bacteria</taxon>
        <taxon>Bacillati</taxon>
        <taxon>Bacillota</taxon>
        <taxon>Clostridia</taxon>
        <taxon>Eubacteriales</taxon>
        <taxon>Clostridiaceae</taxon>
        <taxon>Clostridium</taxon>
    </lineage>
</organism>
<dbReference type="Proteomes" id="UP000184447">
    <property type="component" value="Unassembled WGS sequence"/>
</dbReference>
<evidence type="ECO:0000313" key="6">
    <source>
        <dbReference type="Proteomes" id="UP000184447"/>
    </source>
</evidence>
<dbReference type="SMART" id="SM00345">
    <property type="entry name" value="HTH_GNTR"/>
    <property type="match status" value="1"/>
</dbReference>
<dbReference type="AlphaFoldDB" id="A0A1M5WA79"/>
<dbReference type="Pfam" id="PF00392">
    <property type="entry name" value="GntR"/>
    <property type="match status" value="1"/>
</dbReference>
<dbReference type="SMART" id="SM00895">
    <property type="entry name" value="FCD"/>
    <property type="match status" value="1"/>
</dbReference>
<dbReference type="RefSeq" id="WP_073339002.1">
    <property type="nucleotide sequence ID" value="NZ_FQXM01000016.1"/>
</dbReference>
<accession>A0A1M5WA79</accession>
<dbReference type="GO" id="GO:0003677">
    <property type="term" value="F:DNA binding"/>
    <property type="evidence" value="ECO:0007669"/>
    <property type="project" value="UniProtKB-KW"/>
</dbReference>
<reference evidence="5 6" key="1">
    <citation type="submission" date="2016-11" db="EMBL/GenBank/DDBJ databases">
        <authorList>
            <person name="Jaros S."/>
            <person name="Januszkiewicz K."/>
            <person name="Wedrychowicz H."/>
        </authorList>
    </citation>
    <scope>NUCLEOTIDE SEQUENCE [LARGE SCALE GENOMIC DNA]</scope>
    <source>
        <strain evidence="5 6">DSM 8605</strain>
    </source>
</reference>
<gene>
    <name evidence="5" type="ORF">SAMN02745207_02757</name>
</gene>
<dbReference type="InterPro" id="IPR011711">
    <property type="entry name" value="GntR_C"/>
</dbReference>
<evidence type="ECO:0000256" key="2">
    <source>
        <dbReference type="ARBA" id="ARBA00023125"/>
    </source>
</evidence>
<dbReference type="GO" id="GO:0003700">
    <property type="term" value="F:DNA-binding transcription factor activity"/>
    <property type="evidence" value="ECO:0007669"/>
    <property type="project" value="InterPro"/>
</dbReference>
<sequence length="231" mass="26980">MSVKKSDLRDVAYEKILHKILHYELSPGEVVSVLNLAQVLNMSRTPVREAVVKLIEDGLIVVENGKNLIKSISLNDINEIYQLREAIETMCVKIIIKNNGGLTDKQKKHLENIQSKFKMSIENEDFEMNFELDKLFHESLIDYAGNERMSEISKKMQIQSQRFRWLTKITPKHYEITLKDHQDILDSIYALDLVKGKDSVIKHMENSLDGYKNILENNEWKKTFYTMSQLF</sequence>
<dbReference type="EMBL" id="FQXM01000016">
    <property type="protein sequence ID" value="SHH84360.1"/>
    <property type="molecule type" value="Genomic_DNA"/>
</dbReference>
<dbReference type="PROSITE" id="PS50949">
    <property type="entry name" value="HTH_GNTR"/>
    <property type="match status" value="1"/>
</dbReference>
<keyword evidence="3" id="KW-0804">Transcription</keyword>
<dbReference type="STRING" id="1121316.SAMN02745207_02757"/>
<keyword evidence="2 5" id="KW-0238">DNA-binding</keyword>